<comment type="caution">
    <text evidence="2">The sequence shown here is derived from an EMBL/GenBank/DDBJ whole genome shotgun (WGS) entry which is preliminary data.</text>
</comment>
<proteinExistence type="predicted"/>
<keyword evidence="1" id="KW-0732">Signal</keyword>
<dbReference type="EMBL" id="DXHQ01000077">
    <property type="protein sequence ID" value="HIW09006.1"/>
    <property type="molecule type" value="Genomic_DNA"/>
</dbReference>
<accession>A0A9D1QA60</accession>
<evidence type="ECO:0000313" key="3">
    <source>
        <dbReference type="Proteomes" id="UP000823933"/>
    </source>
</evidence>
<dbReference type="Proteomes" id="UP000823933">
    <property type="component" value="Unassembled WGS sequence"/>
</dbReference>
<organism evidence="2 3">
    <name type="scientific">Candidatus Faecalibacterium intestinigallinarum</name>
    <dbReference type="NCBI Taxonomy" id="2838581"/>
    <lineage>
        <taxon>Bacteria</taxon>
        <taxon>Bacillati</taxon>
        <taxon>Bacillota</taxon>
        <taxon>Clostridia</taxon>
        <taxon>Eubacteriales</taxon>
        <taxon>Oscillospiraceae</taxon>
        <taxon>Faecalibacterium</taxon>
    </lineage>
</organism>
<name>A0A9D1QA60_9FIRM</name>
<reference evidence="2" key="1">
    <citation type="journal article" date="2021" name="PeerJ">
        <title>Extensive microbial diversity within the chicken gut microbiome revealed by metagenomics and culture.</title>
        <authorList>
            <person name="Gilroy R."/>
            <person name="Ravi A."/>
            <person name="Getino M."/>
            <person name="Pursley I."/>
            <person name="Horton D.L."/>
            <person name="Alikhan N.F."/>
            <person name="Baker D."/>
            <person name="Gharbi K."/>
            <person name="Hall N."/>
            <person name="Watson M."/>
            <person name="Adriaenssens E.M."/>
            <person name="Foster-Nyarko E."/>
            <person name="Jarju S."/>
            <person name="Secka A."/>
            <person name="Antonio M."/>
            <person name="Oren A."/>
            <person name="Chaudhuri R.R."/>
            <person name="La Ragione R."/>
            <person name="Hildebrand F."/>
            <person name="Pallen M.J."/>
        </authorList>
    </citation>
    <scope>NUCLEOTIDE SEQUENCE</scope>
    <source>
        <strain evidence="2">ChiHcolR34-3080</strain>
    </source>
</reference>
<dbReference type="AlphaFoldDB" id="A0A9D1QA60"/>
<feature type="signal peptide" evidence="1">
    <location>
        <begin position="1"/>
        <end position="21"/>
    </location>
</feature>
<evidence type="ECO:0000256" key="1">
    <source>
        <dbReference type="SAM" id="SignalP"/>
    </source>
</evidence>
<evidence type="ECO:0000313" key="2">
    <source>
        <dbReference type="EMBL" id="HIW09006.1"/>
    </source>
</evidence>
<gene>
    <name evidence="2" type="ORF">H9890_06355</name>
</gene>
<protein>
    <recommendedName>
        <fullName evidence="4">Lipoprotein</fullName>
    </recommendedName>
</protein>
<sequence length="166" mass="17818">MKYKNIAALLAAAMMALTLLAGCAKGGAENALDLTEVNAIVQENGCKTRVTASGALKRAVNETAEWAAAYDADEVTKDRIERHMTQKLDSWNRTVGLSPRLVTAEELQAGVESASLGTVHTPEEMAAGIVLSMNDILRQVEYEAAAAQTTTRDGTVCWIVAVIYYL</sequence>
<feature type="chain" id="PRO_5039479629" description="Lipoprotein" evidence="1">
    <location>
        <begin position="22"/>
        <end position="166"/>
    </location>
</feature>
<evidence type="ECO:0008006" key="4">
    <source>
        <dbReference type="Google" id="ProtNLM"/>
    </source>
</evidence>
<dbReference type="PROSITE" id="PS51257">
    <property type="entry name" value="PROKAR_LIPOPROTEIN"/>
    <property type="match status" value="1"/>
</dbReference>
<reference evidence="2" key="2">
    <citation type="submission" date="2021-04" db="EMBL/GenBank/DDBJ databases">
        <authorList>
            <person name="Gilroy R."/>
        </authorList>
    </citation>
    <scope>NUCLEOTIDE SEQUENCE</scope>
    <source>
        <strain evidence="2">ChiHcolR34-3080</strain>
    </source>
</reference>